<keyword evidence="1" id="KW-0808">Transferase</keyword>
<accession>A0ABW6VKL1</accession>
<evidence type="ECO:0000313" key="4">
    <source>
        <dbReference type="Proteomes" id="UP001602119"/>
    </source>
</evidence>
<dbReference type="Gene3D" id="3.30.565.10">
    <property type="entry name" value="Histidine kinase-like ATPase, C-terminal domain"/>
    <property type="match status" value="1"/>
</dbReference>
<gene>
    <name evidence="3" type="ORF">ACFY05_42370</name>
</gene>
<evidence type="ECO:0000256" key="1">
    <source>
        <dbReference type="ARBA" id="ARBA00022527"/>
    </source>
</evidence>
<keyword evidence="1" id="KW-0418">Kinase</keyword>
<dbReference type="EMBL" id="JBIAXI010000051">
    <property type="protein sequence ID" value="MFF4779481.1"/>
    <property type="molecule type" value="Genomic_DNA"/>
</dbReference>
<dbReference type="PANTHER" id="PTHR35526:SF3">
    <property type="entry name" value="ANTI-SIGMA-F FACTOR RSBW"/>
    <property type="match status" value="1"/>
</dbReference>
<protein>
    <submittedName>
        <fullName evidence="3">ATP-binding protein</fullName>
    </submittedName>
</protein>
<keyword evidence="3" id="KW-0547">Nucleotide-binding</keyword>
<dbReference type="GO" id="GO:0005524">
    <property type="term" value="F:ATP binding"/>
    <property type="evidence" value="ECO:0007669"/>
    <property type="project" value="UniProtKB-KW"/>
</dbReference>
<comment type="caution">
    <text evidence="3">The sequence shown here is derived from an EMBL/GenBank/DDBJ whole genome shotgun (WGS) entry which is preliminary data.</text>
</comment>
<feature type="domain" description="Histidine kinase/HSP90-like ATPase" evidence="2">
    <location>
        <begin position="40"/>
        <end position="154"/>
    </location>
</feature>
<dbReference type="InterPro" id="IPR050267">
    <property type="entry name" value="Anti-sigma-factor_SerPK"/>
</dbReference>
<dbReference type="PANTHER" id="PTHR35526">
    <property type="entry name" value="ANTI-SIGMA-F FACTOR RSBW-RELATED"/>
    <property type="match status" value="1"/>
</dbReference>
<dbReference type="Pfam" id="PF13581">
    <property type="entry name" value="HATPase_c_2"/>
    <property type="match status" value="1"/>
</dbReference>
<dbReference type="CDD" id="cd16936">
    <property type="entry name" value="HATPase_RsbW-like"/>
    <property type="match status" value="1"/>
</dbReference>
<keyword evidence="1" id="KW-0723">Serine/threonine-protein kinase</keyword>
<sequence>MKTQKPSRGRERRRTAYAAVSRDRNLCALGQADFAGQAISVGAARAWADGLLAGHVADEVREDAVLLLSELVTNSIVHSDSGRKPGGLVTVFLAAGDGVAHCEVIDDGSAASAPVIREACPEDGSGRGLWMVNVMAEAWGVHHDDEAGNAVWFRIGGQPTSTHLMPLSSPCAGGAA</sequence>
<keyword evidence="3" id="KW-0067">ATP-binding</keyword>
<dbReference type="Proteomes" id="UP001602119">
    <property type="component" value="Unassembled WGS sequence"/>
</dbReference>
<dbReference type="InterPro" id="IPR003594">
    <property type="entry name" value="HATPase_dom"/>
</dbReference>
<keyword evidence="4" id="KW-1185">Reference proteome</keyword>
<dbReference type="SUPFAM" id="SSF55874">
    <property type="entry name" value="ATPase domain of HSP90 chaperone/DNA topoisomerase II/histidine kinase"/>
    <property type="match status" value="1"/>
</dbReference>
<dbReference type="InterPro" id="IPR036890">
    <property type="entry name" value="HATPase_C_sf"/>
</dbReference>
<dbReference type="RefSeq" id="WP_387348269.1">
    <property type="nucleotide sequence ID" value="NZ_JBIAXI010000051.1"/>
</dbReference>
<evidence type="ECO:0000259" key="2">
    <source>
        <dbReference type="Pfam" id="PF13581"/>
    </source>
</evidence>
<proteinExistence type="predicted"/>
<evidence type="ECO:0000313" key="3">
    <source>
        <dbReference type="EMBL" id="MFF4779481.1"/>
    </source>
</evidence>
<name>A0ABW6VKL1_MICFU</name>
<organism evidence="3 4">
    <name type="scientific">Microtetraspora fusca</name>
    <dbReference type="NCBI Taxonomy" id="1997"/>
    <lineage>
        <taxon>Bacteria</taxon>
        <taxon>Bacillati</taxon>
        <taxon>Actinomycetota</taxon>
        <taxon>Actinomycetes</taxon>
        <taxon>Streptosporangiales</taxon>
        <taxon>Streptosporangiaceae</taxon>
        <taxon>Microtetraspora</taxon>
    </lineage>
</organism>
<reference evidence="3 4" key="1">
    <citation type="submission" date="2024-10" db="EMBL/GenBank/DDBJ databases">
        <title>The Natural Products Discovery Center: Release of the First 8490 Sequenced Strains for Exploring Actinobacteria Biosynthetic Diversity.</title>
        <authorList>
            <person name="Kalkreuter E."/>
            <person name="Kautsar S.A."/>
            <person name="Yang D."/>
            <person name="Bader C.D."/>
            <person name="Teijaro C.N."/>
            <person name="Fluegel L."/>
            <person name="Davis C.M."/>
            <person name="Simpson J.R."/>
            <person name="Lauterbach L."/>
            <person name="Steele A.D."/>
            <person name="Gui C."/>
            <person name="Meng S."/>
            <person name="Li G."/>
            <person name="Viehrig K."/>
            <person name="Ye F."/>
            <person name="Su P."/>
            <person name="Kiefer A.F."/>
            <person name="Nichols A."/>
            <person name="Cepeda A.J."/>
            <person name="Yan W."/>
            <person name="Fan B."/>
            <person name="Jiang Y."/>
            <person name="Adhikari A."/>
            <person name="Zheng C.-J."/>
            <person name="Schuster L."/>
            <person name="Cowan T.M."/>
            <person name="Smanski M.J."/>
            <person name="Chevrette M.G."/>
            <person name="De Carvalho L.P.S."/>
            <person name="Shen B."/>
        </authorList>
    </citation>
    <scope>NUCLEOTIDE SEQUENCE [LARGE SCALE GENOMIC DNA]</scope>
    <source>
        <strain evidence="3 4">NPDC001281</strain>
    </source>
</reference>